<organism evidence="4 5">
    <name type="scientific">Tritrichomonas musculus</name>
    <dbReference type="NCBI Taxonomy" id="1915356"/>
    <lineage>
        <taxon>Eukaryota</taxon>
        <taxon>Metamonada</taxon>
        <taxon>Parabasalia</taxon>
        <taxon>Tritrichomonadida</taxon>
        <taxon>Tritrichomonadidae</taxon>
        <taxon>Tritrichomonas</taxon>
    </lineage>
</organism>
<reference evidence="4 5" key="1">
    <citation type="submission" date="2024-04" db="EMBL/GenBank/DDBJ databases">
        <title>Tritrichomonas musculus Genome.</title>
        <authorList>
            <person name="Alves-Ferreira E."/>
            <person name="Grigg M."/>
            <person name="Lorenzi H."/>
            <person name="Galac M."/>
        </authorList>
    </citation>
    <scope>NUCLEOTIDE SEQUENCE [LARGE SCALE GENOMIC DNA]</scope>
    <source>
        <strain evidence="4 5">EAF2021</strain>
    </source>
</reference>
<dbReference type="InterPro" id="IPR029030">
    <property type="entry name" value="Caspase-like_dom_sf"/>
</dbReference>
<dbReference type="InterPro" id="IPR021644">
    <property type="entry name" value="CAF-1_p150_acidic"/>
</dbReference>
<feature type="compositionally biased region" description="Basic and acidic residues" evidence="2">
    <location>
        <begin position="1"/>
        <end position="52"/>
    </location>
</feature>
<evidence type="ECO:0000256" key="2">
    <source>
        <dbReference type="SAM" id="MobiDB-lite"/>
    </source>
</evidence>
<evidence type="ECO:0000259" key="3">
    <source>
        <dbReference type="Pfam" id="PF11600"/>
    </source>
</evidence>
<dbReference type="PANTHER" id="PTHR48104">
    <property type="entry name" value="METACASPASE-4"/>
    <property type="match status" value="1"/>
</dbReference>
<feature type="region of interest" description="Disordered" evidence="2">
    <location>
        <begin position="1"/>
        <end position="63"/>
    </location>
</feature>
<accession>A0ABR2GUM7</accession>
<dbReference type="Pfam" id="PF11600">
    <property type="entry name" value="CAF1A_acidic"/>
    <property type="match status" value="1"/>
</dbReference>
<keyword evidence="5" id="KW-1185">Reference proteome</keyword>
<dbReference type="PANTHER" id="PTHR48104:SF30">
    <property type="entry name" value="METACASPASE-1"/>
    <property type="match status" value="1"/>
</dbReference>
<sequence>MGKDKDKEKKKDKDKDKDKKDKKDKDKKDKDKDKEEKKREKEEKKRKKEEEKRKKKENKKKQSEYTYTKVEGQQQFFFDPYKVSSWNQSSNFDKSVLPINDFDIDKFQELRQHQSESSALAQLSEIGVDLANMDIGEFTMDISRVCFICCNTYTKPMYKLGVGPLNDSITVAANHKFMGYFIYFLHNPPAKKFLQYLQLFLAKTVEALTVYYTGHGSNITDRTGDEDDGKDEVMIFEDTYIIDDQLASILKSKANGKAKVVLLNDCCHSGSIWDIPDPVSAEIEWPANIICISAADDSETAKQGRQNNSDQGFFTFFFFQEVRRNRSITPTQAQNRVSSQLKNYHQCVVVSPTRPELLNQPIFPAR</sequence>
<dbReference type="SUPFAM" id="SSF52129">
    <property type="entry name" value="Caspase-like"/>
    <property type="match status" value="1"/>
</dbReference>
<name>A0ABR2GUM7_9EUKA</name>
<dbReference type="Proteomes" id="UP001470230">
    <property type="component" value="Unassembled WGS sequence"/>
</dbReference>
<dbReference type="EMBL" id="JAPFFF010000058">
    <property type="protein sequence ID" value="KAK8837644.1"/>
    <property type="molecule type" value="Genomic_DNA"/>
</dbReference>
<gene>
    <name evidence="4" type="ORF">M9Y10_036176</name>
</gene>
<comment type="similarity">
    <text evidence="1">Belongs to the peptidase C14B family.</text>
</comment>
<evidence type="ECO:0000313" key="4">
    <source>
        <dbReference type="EMBL" id="KAK8837644.1"/>
    </source>
</evidence>
<feature type="domain" description="Chromatin assembly factor 1 p150 subunit acidic region" evidence="3">
    <location>
        <begin position="4"/>
        <end position="85"/>
    </location>
</feature>
<protein>
    <recommendedName>
        <fullName evidence="3">Chromatin assembly factor 1 p150 subunit acidic region domain-containing protein</fullName>
    </recommendedName>
</protein>
<dbReference type="Gene3D" id="3.40.50.12660">
    <property type="match status" value="1"/>
</dbReference>
<comment type="caution">
    <text evidence="4">The sequence shown here is derived from an EMBL/GenBank/DDBJ whole genome shotgun (WGS) entry which is preliminary data.</text>
</comment>
<evidence type="ECO:0000256" key="1">
    <source>
        <dbReference type="ARBA" id="ARBA00009005"/>
    </source>
</evidence>
<dbReference type="InterPro" id="IPR050452">
    <property type="entry name" value="Metacaspase"/>
</dbReference>
<proteinExistence type="inferred from homology"/>
<evidence type="ECO:0000313" key="5">
    <source>
        <dbReference type="Proteomes" id="UP001470230"/>
    </source>
</evidence>